<feature type="transmembrane region" description="Helical" evidence="1">
    <location>
        <begin position="6"/>
        <end position="22"/>
    </location>
</feature>
<evidence type="ECO:0000313" key="3">
    <source>
        <dbReference type="Proteomes" id="UP000479132"/>
    </source>
</evidence>
<comment type="caution">
    <text evidence="2">The sequence shown here is derived from an EMBL/GenBank/DDBJ whole genome shotgun (WGS) entry which is preliminary data.</text>
</comment>
<keyword evidence="3" id="KW-1185">Reference proteome</keyword>
<dbReference type="EMBL" id="JAALLS010000015">
    <property type="protein sequence ID" value="NGP89060.1"/>
    <property type="molecule type" value="Genomic_DNA"/>
</dbReference>
<dbReference type="Proteomes" id="UP000479132">
    <property type="component" value="Unassembled WGS sequence"/>
</dbReference>
<dbReference type="RefSeq" id="WP_165269411.1">
    <property type="nucleotide sequence ID" value="NZ_JAALLS010000015.1"/>
</dbReference>
<sequence>MKSTIYTYVVSVVLSVILFMGCKSSMVIEKVDYSQSIESVITPNEDGLVKDIQRGLTFNIKPLQYAETQDTSEITTKQVRYIRGQEGYYYITAPNYKNVYVMAPEKGKLQLKEKLAVSESGIEKPALNQRASHVQLLSRTSGDSWKLYPEKAKKNSSQIVKKEGN</sequence>
<accession>A0A6M1TKQ1</accession>
<proteinExistence type="predicted"/>
<keyword evidence="1" id="KW-0812">Transmembrane</keyword>
<keyword evidence="1" id="KW-1133">Transmembrane helix</keyword>
<protein>
    <submittedName>
        <fullName evidence="2">Uncharacterized protein</fullName>
    </submittedName>
</protein>
<evidence type="ECO:0000313" key="2">
    <source>
        <dbReference type="EMBL" id="NGP89060.1"/>
    </source>
</evidence>
<dbReference type="AlphaFoldDB" id="A0A6M1TKQ1"/>
<name>A0A6M1TKQ1_9BACT</name>
<keyword evidence="1" id="KW-0472">Membrane</keyword>
<dbReference type="PROSITE" id="PS51257">
    <property type="entry name" value="PROKAR_LIPOPROTEIN"/>
    <property type="match status" value="1"/>
</dbReference>
<gene>
    <name evidence="2" type="ORF">G3569_11915</name>
</gene>
<organism evidence="2 3">
    <name type="scientific">Fodinibius halophilus</name>
    <dbReference type="NCBI Taxonomy" id="1736908"/>
    <lineage>
        <taxon>Bacteria</taxon>
        <taxon>Pseudomonadati</taxon>
        <taxon>Balneolota</taxon>
        <taxon>Balneolia</taxon>
        <taxon>Balneolales</taxon>
        <taxon>Balneolaceae</taxon>
        <taxon>Fodinibius</taxon>
    </lineage>
</organism>
<reference evidence="2 3" key="1">
    <citation type="submission" date="2020-02" db="EMBL/GenBank/DDBJ databases">
        <title>Aliifodinibius halophilus 2W32, complete genome.</title>
        <authorList>
            <person name="Li Y."/>
            <person name="Wu S."/>
        </authorList>
    </citation>
    <scope>NUCLEOTIDE SEQUENCE [LARGE SCALE GENOMIC DNA]</scope>
    <source>
        <strain evidence="2 3">2W32</strain>
    </source>
</reference>
<evidence type="ECO:0000256" key="1">
    <source>
        <dbReference type="SAM" id="Phobius"/>
    </source>
</evidence>